<proteinExistence type="predicted"/>
<evidence type="ECO:0000256" key="1">
    <source>
        <dbReference type="SAM" id="Phobius"/>
    </source>
</evidence>
<evidence type="ECO:0000313" key="3">
    <source>
        <dbReference type="Proteomes" id="UP001501207"/>
    </source>
</evidence>
<feature type="transmembrane region" description="Helical" evidence="1">
    <location>
        <begin position="49"/>
        <end position="70"/>
    </location>
</feature>
<feature type="transmembrane region" description="Helical" evidence="1">
    <location>
        <begin position="127"/>
        <end position="145"/>
    </location>
</feature>
<feature type="transmembrane region" description="Helical" evidence="1">
    <location>
        <begin position="6"/>
        <end position="28"/>
    </location>
</feature>
<keyword evidence="1" id="KW-0472">Membrane</keyword>
<keyword evidence="1" id="KW-1133">Transmembrane helix</keyword>
<dbReference type="Pfam" id="PF10027">
    <property type="entry name" value="DUF2269"/>
    <property type="match status" value="1"/>
</dbReference>
<keyword evidence="1" id="KW-0812">Transmembrane</keyword>
<sequence length="178" mass="19769">MWYKIALFLHVIGALLLCTALVIEWLCILNLRKADTPERIRESVFNYSALSKIGGTAMLLILIPGFYMTAMVWKDASWIMIALAGLLLLGIIGGVVTGRKMNKIKKMVKTGNNSVQEFKPLLNKNSLWLSIQIRTFLFLGIIFLMTVKPGLAGSITAILISILVGFLPLRRISYKGKG</sequence>
<evidence type="ECO:0000313" key="2">
    <source>
        <dbReference type="EMBL" id="GAA4301457.1"/>
    </source>
</evidence>
<reference evidence="3" key="1">
    <citation type="journal article" date="2019" name="Int. J. Syst. Evol. Microbiol.">
        <title>The Global Catalogue of Microorganisms (GCM) 10K type strain sequencing project: providing services to taxonomists for standard genome sequencing and annotation.</title>
        <authorList>
            <consortium name="The Broad Institute Genomics Platform"/>
            <consortium name="The Broad Institute Genome Sequencing Center for Infectious Disease"/>
            <person name="Wu L."/>
            <person name="Ma J."/>
        </authorList>
    </citation>
    <scope>NUCLEOTIDE SEQUENCE [LARGE SCALE GENOMIC DNA]</scope>
    <source>
        <strain evidence="3">JCM 17664</strain>
    </source>
</reference>
<dbReference type="EMBL" id="BAABFN010000001">
    <property type="protein sequence ID" value="GAA4301457.1"/>
    <property type="molecule type" value="Genomic_DNA"/>
</dbReference>
<dbReference type="Proteomes" id="UP001501207">
    <property type="component" value="Unassembled WGS sequence"/>
</dbReference>
<feature type="transmembrane region" description="Helical" evidence="1">
    <location>
        <begin position="76"/>
        <end position="97"/>
    </location>
</feature>
<protein>
    <recommendedName>
        <fullName evidence="4">DUF2269 family protein</fullName>
    </recommendedName>
</protein>
<evidence type="ECO:0008006" key="4">
    <source>
        <dbReference type="Google" id="ProtNLM"/>
    </source>
</evidence>
<organism evidence="2 3">
    <name type="scientific">Compostibacter hankyongensis</name>
    <dbReference type="NCBI Taxonomy" id="1007089"/>
    <lineage>
        <taxon>Bacteria</taxon>
        <taxon>Pseudomonadati</taxon>
        <taxon>Bacteroidota</taxon>
        <taxon>Chitinophagia</taxon>
        <taxon>Chitinophagales</taxon>
        <taxon>Chitinophagaceae</taxon>
        <taxon>Compostibacter</taxon>
    </lineage>
</organism>
<dbReference type="InterPro" id="IPR018729">
    <property type="entry name" value="DUF2269_transmembrane"/>
</dbReference>
<name>A0ABP8FDX9_9BACT</name>
<accession>A0ABP8FDX9</accession>
<comment type="caution">
    <text evidence="2">The sequence shown here is derived from an EMBL/GenBank/DDBJ whole genome shotgun (WGS) entry which is preliminary data.</text>
</comment>
<dbReference type="RefSeq" id="WP_344974285.1">
    <property type="nucleotide sequence ID" value="NZ_BAABFN010000001.1"/>
</dbReference>
<feature type="transmembrane region" description="Helical" evidence="1">
    <location>
        <begin position="151"/>
        <end position="169"/>
    </location>
</feature>
<keyword evidence="3" id="KW-1185">Reference proteome</keyword>
<gene>
    <name evidence="2" type="ORF">GCM10023143_03260</name>
</gene>